<dbReference type="UniPathway" id="UPA00076">
    <property type="reaction ID" value="UER00146"/>
</dbReference>
<dbReference type="Proteomes" id="UP000252415">
    <property type="component" value="Unassembled WGS sequence"/>
</dbReference>
<dbReference type="InterPro" id="IPR029056">
    <property type="entry name" value="Ribokinase-like"/>
</dbReference>
<accession>A0A368VMI6</accession>
<dbReference type="GO" id="GO:0005524">
    <property type="term" value="F:ATP binding"/>
    <property type="evidence" value="ECO:0007669"/>
    <property type="project" value="UniProtKB-UniRule"/>
</dbReference>
<dbReference type="NCBIfam" id="TIGR04382">
    <property type="entry name" value="myo_inos_iolC_N"/>
    <property type="match status" value="1"/>
</dbReference>
<dbReference type="PANTHER" id="PTHR43085">
    <property type="entry name" value="HEXOKINASE FAMILY MEMBER"/>
    <property type="match status" value="1"/>
</dbReference>
<name>A0A368VMI6_9BACL</name>
<dbReference type="Pfam" id="PF00294">
    <property type="entry name" value="PfkB"/>
    <property type="match status" value="1"/>
</dbReference>
<comment type="pathway">
    <text evidence="6">Polyol metabolism; myo-inositol degradation into acetyl-CoA; acetyl-CoA from myo-inositol: step 5/7.</text>
</comment>
<comment type="caution">
    <text evidence="8">The sequence shown here is derived from an EMBL/GenBank/DDBJ whole genome shotgun (WGS) entry which is preliminary data.</text>
</comment>
<dbReference type="OrthoDB" id="9813569at2"/>
<protein>
    <recommendedName>
        <fullName evidence="6">5-dehydro-2-deoxygluconokinase</fullName>
        <ecNumber evidence="6">2.7.1.92</ecNumber>
    </recommendedName>
    <alternativeName>
        <fullName evidence="6">2-deoxy-5-keto-D-gluconate kinase</fullName>
        <shortName evidence="6">DKG kinase</shortName>
    </alternativeName>
</protein>
<feature type="domain" description="Carbohydrate kinase PfkB" evidence="7">
    <location>
        <begin position="16"/>
        <end position="317"/>
    </location>
</feature>
<evidence type="ECO:0000256" key="3">
    <source>
        <dbReference type="ARBA" id="ARBA00022741"/>
    </source>
</evidence>
<dbReference type="Gene3D" id="3.40.1190.20">
    <property type="match status" value="1"/>
</dbReference>
<evidence type="ECO:0000256" key="4">
    <source>
        <dbReference type="ARBA" id="ARBA00022777"/>
    </source>
</evidence>
<sequence length="339" mass="37629">MEYIAFPANRRFDFTAIGRLCIDLNANEINRPMEETVTFTKYVGGSPANITIGMSRFGMKTAFIGKIANDQMGRFIEGYLKKNDIDTGNVITDNTGAVTGLAFTEIKSPRDCSILMYRDNVADLKLNAEEVQEDLIADSKLLLISGTALAKSPSREAVFQALEYAKKHDVVVAFDIDYRPYTWSSHEETAVYYNLAAEKCDIIVGTREEFDMMERFDRNPERDDQVTASKWFDYKAKIVIIKHGKAGSIAYTKDGASHRAKSFPAKVVKTFGAGDSYAAGFLYGVMQGWTLEKSMEFGSASACIVISSHSCSDAMPTVEQVETYINRSNAGEISNSFSF</sequence>
<comment type="similarity">
    <text evidence="1 6">Belongs to the carbohydrate kinase PfkB family.</text>
</comment>
<dbReference type="EC" id="2.7.1.92" evidence="6"/>
<dbReference type="RefSeq" id="WP_114383334.1">
    <property type="nucleotide sequence ID" value="NZ_QPJD01000019.1"/>
</dbReference>
<keyword evidence="3 6" id="KW-0547">Nucleotide-binding</keyword>
<evidence type="ECO:0000256" key="5">
    <source>
        <dbReference type="ARBA" id="ARBA00022840"/>
    </source>
</evidence>
<dbReference type="CDD" id="cd01166">
    <property type="entry name" value="KdgK"/>
    <property type="match status" value="1"/>
</dbReference>
<keyword evidence="5 6" id="KW-0067">ATP-binding</keyword>
<dbReference type="PROSITE" id="PS00584">
    <property type="entry name" value="PFKB_KINASES_2"/>
    <property type="match status" value="1"/>
</dbReference>
<dbReference type="InterPro" id="IPR050306">
    <property type="entry name" value="PfkB_Carbo_kinase"/>
</dbReference>
<evidence type="ECO:0000256" key="6">
    <source>
        <dbReference type="HAMAP-Rule" id="MF_01668"/>
    </source>
</evidence>
<evidence type="ECO:0000256" key="1">
    <source>
        <dbReference type="ARBA" id="ARBA00010688"/>
    </source>
</evidence>
<proteinExistence type="inferred from homology"/>
<dbReference type="PANTHER" id="PTHR43085:SF49">
    <property type="entry name" value="5-DEHYDRO-2-DEOXYGLUCONOKINASE"/>
    <property type="match status" value="1"/>
</dbReference>
<dbReference type="InterPro" id="IPR023314">
    <property type="entry name" value="Myo_inos_IolC-like_sf"/>
</dbReference>
<organism evidence="8 9">
    <name type="scientific">Paenibacillus prosopidis</name>
    <dbReference type="NCBI Taxonomy" id="630520"/>
    <lineage>
        <taxon>Bacteria</taxon>
        <taxon>Bacillati</taxon>
        <taxon>Bacillota</taxon>
        <taxon>Bacilli</taxon>
        <taxon>Bacillales</taxon>
        <taxon>Paenibacillaceae</taxon>
        <taxon>Paenibacillus</taxon>
    </lineage>
</organism>
<evidence type="ECO:0000256" key="2">
    <source>
        <dbReference type="ARBA" id="ARBA00022679"/>
    </source>
</evidence>
<keyword evidence="4 6" id="KW-0418">Kinase</keyword>
<evidence type="ECO:0000313" key="9">
    <source>
        <dbReference type="Proteomes" id="UP000252415"/>
    </source>
</evidence>
<keyword evidence="2 6" id="KW-0808">Transferase</keyword>
<dbReference type="InterPro" id="IPR011611">
    <property type="entry name" value="PfkB_dom"/>
</dbReference>
<dbReference type="HAMAP" id="MF_01668">
    <property type="entry name" value="IolC"/>
    <property type="match status" value="1"/>
</dbReference>
<dbReference type="InterPro" id="IPR030830">
    <property type="entry name" value="Myo_inos_IolC"/>
</dbReference>
<comment type="catalytic activity">
    <reaction evidence="6">
        <text>5-dehydro-2-deoxy-D-gluconate + ATP = 6-phospho-5-dehydro-2-deoxy-D-gluconate + ADP + H(+)</text>
        <dbReference type="Rhea" id="RHEA:13497"/>
        <dbReference type="ChEBI" id="CHEBI:15378"/>
        <dbReference type="ChEBI" id="CHEBI:16669"/>
        <dbReference type="ChEBI" id="CHEBI:30616"/>
        <dbReference type="ChEBI" id="CHEBI:57949"/>
        <dbReference type="ChEBI" id="CHEBI:456216"/>
        <dbReference type="EC" id="2.7.1.92"/>
    </reaction>
</comment>
<dbReference type="GO" id="GO:0019310">
    <property type="term" value="P:inositol catabolic process"/>
    <property type="evidence" value="ECO:0007669"/>
    <property type="project" value="UniProtKB-UniRule"/>
</dbReference>
<dbReference type="InterPro" id="IPR022841">
    <property type="entry name" value="DKG_kinase_firmi"/>
</dbReference>
<evidence type="ECO:0000259" key="7">
    <source>
        <dbReference type="Pfam" id="PF00294"/>
    </source>
</evidence>
<reference evidence="8 9" key="1">
    <citation type="submission" date="2018-07" db="EMBL/GenBank/DDBJ databases">
        <title>Genomic Encyclopedia of Type Strains, Phase III (KMG-III): the genomes of soil and plant-associated and newly described type strains.</title>
        <authorList>
            <person name="Whitman W."/>
        </authorList>
    </citation>
    <scope>NUCLEOTIDE SEQUENCE [LARGE SCALE GENOMIC DNA]</scope>
    <source>
        <strain evidence="8 9">CECT 7506</strain>
    </source>
</reference>
<dbReference type="GO" id="GO:0047590">
    <property type="term" value="F:5-dehydro-2-deoxygluconokinase activity"/>
    <property type="evidence" value="ECO:0007669"/>
    <property type="project" value="UniProtKB-UniRule"/>
</dbReference>
<gene>
    <name evidence="6" type="primary">iolC</name>
    <name evidence="8" type="ORF">DFP97_11953</name>
</gene>
<evidence type="ECO:0000313" key="8">
    <source>
        <dbReference type="EMBL" id="RCW42072.1"/>
    </source>
</evidence>
<comment type="function">
    <text evidence="6">Catalyzes the phosphorylation of 5-dehydro-2-deoxy-D-gluconate (2-deoxy-5-keto-D-gluconate or DKG) to 6-phospho-5-dehydro-2-deoxy-D-gluconate (DKGP).</text>
</comment>
<dbReference type="Gene3D" id="2.20.150.10">
    <property type="entry name" value="putative 5-dehydro-2- deoxygluconokinase"/>
    <property type="match status" value="1"/>
</dbReference>
<dbReference type="InterPro" id="IPR002173">
    <property type="entry name" value="Carboh/pur_kinase_PfkB_CS"/>
</dbReference>
<keyword evidence="9" id="KW-1185">Reference proteome</keyword>
<dbReference type="AlphaFoldDB" id="A0A368VMI6"/>
<dbReference type="SUPFAM" id="SSF53613">
    <property type="entry name" value="Ribokinase-like"/>
    <property type="match status" value="1"/>
</dbReference>
<dbReference type="EMBL" id="QPJD01000019">
    <property type="protein sequence ID" value="RCW42072.1"/>
    <property type="molecule type" value="Genomic_DNA"/>
</dbReference>